<evidence type="ECO:0000313" key="2">
    <source>
        <dbReference type="EMBL" id="KAL1523475.1"/>
    </source>
</evidence>
<accession>A0AB34JPW3</accession>
<evidence type="ECO:0000256" key="1">
    <source>
        <dbReference type="SAM" id="MobiDB-lite"/>
    </source>
</evidence>
<comment type="caution">
    <text evidence="2">The sequence shown here is derived from an EMBL/GenBank/DDBJ whole genome shotgun (WGS) entry which is preliminary data.</text>
</comment>
<dbReference type="AlphaFoldDB" id="A0AB34JPW3"/>
<reference evidence="2 3" key="1">
    <citation type="journal article" date="2024" name="Science">
        <title>Giant polyketide synthase enzymes in the biosynthesis of giant marine polyether toxins.</title>
        <authorList>
            <person name="Fallon T.R."/>
            <person name="Shende V.V."/>
            <person name="Wierzbicki I.H."/>
            <person name="Pendleton A.L."/>
            <person name="Watervoot N.F."/>
            <person name="Auber R.P."/>
            <person name="Gonzalez D.J."/>
            <person name="Wisecaver J.H."/>
            <person name="Moore B.S."/>
        </authorList>
    </citation>
    <scope>NUCLEOTIDE SEQUENCE [LARGE SCALE GENOMIC DNA]</scope>
    <source>
        <strain evidence="2 3">12B1</strain>
    </source>
</reference>
<dbReference type="Proteomes" id="UP001515480">
    <property type="component" value="Unassembled WGS sequence"/>
</dbReference>
<gene>
    <name evidence="2" type="ORF">AB1Y20_018413</name>
</gene>
<evidence type="ECO:0000313" key="3">
    <source>
        <dbReference type="Proteomes" id="UP001515480"/>
    </source>
</evidence>
<feature type="compositionally biased region" description="Basic and acidic residues" evidence="1">
    <location>
        <begin position="362"/>
        <end position="372"/>
    </location>
</feature>
<feature type="region of interest" description="Disordered" evidence="1">
    <location>
        <begin position="337"/>
        <end position="372"/>
    </location>
</feature>
<keyword evidence="3" id="KW-1185">Reference proteome</keyword>
<sequence length="461" mass="50483">MTSVSRSTLVGIPPANSSSITAATFSQRMRPPASPPARARRSVFHPSTLEDTSSPLLQRVSVEPLSLPPSHGAHVCAMKLRKGSEATMYNDAQPVGTTSLAHTGQALTEFTSVHTEKNEDMLVQLNRAILVSVIPTDNGWYAEIAIQEDDAHAVGAFCNTVKTRIEEESSTTLAFVSPLRESSRCERDNGVAAKLLVKLSEYQGLLLSSTFCDVWGTEASKRMYGPGDDILSLYSFPPVGPCIPTVHFMGYWYDKTKCGPLIYLSTTSQIDDPDLLKQLQGSKNFVAKHIEYEHQLSIMATKRRSASNVKKGDCDEEKTLMNKSIVIREHEEGNLTPEFVRVVSPQSRRPPISSEQNAPAKASEDPSTDYKNKKKDALIGASGDLDPTEKLASGLSSRVRRSLAFDVDKTEVDLNEIEASTKDDQKEIAEAYFSSDLNASFSLAAQDSFTTSACQEESDLF</sequence>
<feature type="compositionally biased region" description="Polar residues" evidence="1">
    <location>
        <begin position="15"/>
        <end position="27"/>
    </location>
</feature>
<organism evidence="2 3">
    <name type="scientific">Prymnesium parvum</name>
    <name type="common">Toxic golden alga</name>
    <dbReference type="NCBI Taxonomy" id="97485"/>
    <lineage>
        <taxon>Eukaryota</taxon>
        <taxon>Haptista</taxon>
        <taxon>Haptophyta</taxon>
        <taxon>Prymnesiophyceae</taxon>
        <taxon>Prymnesiales</taxon>
        <taxon>Prymnesiaceae</taxon>
        <taxon>Prymnesium</taxon>
    </lineage>
</organism>
<dbReference type="EMBL" id="JBGBPQ010000006">
    <property type="protein sequence ID" value="KAL1523475.1"/>
    <property type="molecule type" value="Genomic_DNA"/>
</dbReference>
<protein>
    <submittedName>
        <fullName evidence="2">Uncharacterized protein</fullName>
    </submittedName>
</protein>
<name>A0AB34JPW3_PRYPA</name>
<feature type="region of interest" description="Disordered" evidence="1">
    <location>
        <begin position="1"/>
        <end position="50"/>
    </location>
</feature>
<proteinExistence type="predicted"/>